<accession>A0A4R0YGW4</accession>
<feature type="transmembrane region" description="Helical" evidence="1">
    <location>
        <begin position="105"/>
        <end position="124"/>
    </location>
</feature>
<evidence type="ECO:0000259" key="2">
    <source>
        <dbReference type="Pfam" id="PF04773"/>
    </source>
</evidence>
<comment type="caution">
    <text evidence="4">The sequence shown here is derived from an EMBL/GenBank/DDBJ whole genome shotgun (WGS) entry which is preliminary data.</text>
</comment>
<feature type="domain" description="FecR protein" evidence="2">
    <location>
        <begin position="133"/>
        <end position="225"/>
    </location>
</feature>
<dbReference type="InterPro" id="IPR032623">
    <property type="entry name" value="FecR_N"/>
</dbReference>
<reference evidence="4 5" key="1">
    <citation type="submission" date="2019-02" db="EMBL/GenBank/DDBJ databases">
        <title>Dyella amyloliquefaciens sp. nov., isolated from forest soil.</title>
        <authorList>
            <person name="Gao Z.-H."/>
            <person name="Qiu L.-H."/>
        </authorList>
    </citation>
    <scope>NUCLEOTIDE SEQUENCE [LARGE SCALE GENOMIC DNA]</scope>
    <source>
        <strain evidence="4 5">KACC 12747</strain>
    </source>
</reference>
<evidence type="ECO:0000259" key="3">
    <source>
        <dbReference type="Pfam" id="PF16220"/>
    </source>
</evidence>
<evidence type="ECO:0000313" key="5">
    <source>
        <dbReference type="Proteomes" id="UP000291822"/>
    </source>
</evidence>
<feature type="domain" description="FecR N-terminal" evidence="3">
    <location>
        <begin position="11"/>
        <end position="50"/>
    </location>
</feature>
<dbReference type="InterPro" id="IPR012373">
    <property type="entry name" value="Ferrdict_sens_TM"/>
</dbReference>
<dbReference type="PANTHER" id="PTHR30273">
    <property type="entry name" value="PERIPLASMIC SIGNAL SENSOR AND SIGMA FACTOR ACTIVATOR FECR-RELATED"/>
    <property type="match status" value="1"/>
</dbReference>
<protein>
    <submittedName>
        <fullName evidence="4">DUF4880 domain-containing protein</fullName>
    </submittedName>
</protein>
<organism evidence="4 5">
    <name type="scientific">Dyella soli</name>
    <dbReference type="NCBI Taxonomy" id="522319"/>
    <lineage>
        <taxon>Bacteria</taxon>
        <taxon>Pseudomonadati</taxon>
        <taxon>Pseudomonadota</taxon>
        <taxon>Gammaproteobacteria</taxon>
        <taxon>Lysobacterales</taxon>
        <taxon>Rhodanobacteraceae</taxon>
        <taxon>Dyella</taxon>
    </lineage>
</organism>
<name>A0A4R0YGW4_9GAMM</name>
<dbReference type="PIRSF" id="PIRSF018266">
    <property type="entry name" value="FecR"/>
    <property type="match status" value="1"/>
</dbReference>
<dbReference type="GO" id="GO:0016989">
    <property type="term" value="F:sigma factor antagonist activity"/>
    <property type="evidence" value="ECO:0007669"/>
    <property type="project" value="TreeGrafter"/>
</dbReference>
<dbReference type="EMBL" id="SJTG01000004">
    <property type="protein sequence ID" value="TCI07640.1"/>
    <property type="molecule type" value="Genomic_DNA"/>
</dbReference>
<dbReference type="InterPro" id="IPR006860">
    <property type="entry name" value="FecR"/>
</dbReference>
<dbReference type="Proteomes" id="UP000291822">
    <property type="component" value="Unassembled WGS sequence"/>
</dbReference>
<dbReference type="RefSeq" id="WP_131152418.1">
    <property type="nucleotide sequence ID" value="NZ_SJTG01000004.1"/>
</dbReference>
<sequence>MASSRQTEHIAATWLAHRDSGQWTAADEAALTAWLAESIAHKVAFLRLEAAWREAGRLQALGAGLTEAHVPPRGRWMHLGAQRPATTIAPTGTQRRRTSTKHGRWLFAAIASVALVVASTWGWYRSGTEPVVQYTTAIGQLNDVTLSDGSQATISSDSHIQVAWTRSERHIDLTHGEAFFRVAKNPGKPFVVEAGSRQIVAVGTRFAVRRDGEQLRVVVTEGVVRLEPAGADGTGTSATLLPAGSVAQIDGNGLWVRTLPLAQVEHLLDWREGFVSFHNTPLASAVSELNRYSTRKIVVADASIATLPLGGNFRWSNTDAFVNLLEAGFPIRAERRGEEVILHAR</sequence>
<evidence type="ECO:0000256" key="1">
    <source>
        <dbReference type="SAM" id="Phobius"/>
    </source>
</evidence>
<keyword evidence="1" id="KW-0812">Transmembrane</keyword>
<dbReference type="AlphaFoldDB" id="A0A4R0YGW4"/>
<dbReference type="Gene3D" id="3.55.50.30">
    <property type="match status" value="1"/>
</dbReference>
<dbReference type="Gene3D" id="2.60.120.1440">
    <property type="match status" value="1"/>
</dbReference>
<keyword evidence="5" id="KW-1185">Reference proteome</keyword>
<keyword evidence="1" id="KW-1133">Transmembrane helix</keyword>
<proteinExistence type="predicted"/>
<dbReference type="Pfam" id="PF04773">
    <property type="entry name" value="FecR"/>
    <property type="match status" value="1"/>
</dbReference>
<keyword evidence="1" id="KW-0472">Membrane</keyword>
<dbReference type="Pfam" id="PF16220">
    <property type="entry name" value="DUF4880"/>
    <property type="match status" value="1"/>
</dbReference>
<evidence type="ECO:0000313" key="4">
    <source>
        <dbReference type="EMBL" id="TCI07640.1"/>
    </source>
</evidence>
<dbReference type="PANTHER" id="PTHR30273:SF2">
    <property type="entry name" value="PROTEIN FECR"/>
    <property type="match status" value="1"/>
</dbReference>
<gene>
    <name evidence="4" type="ORF">EZM97_23415</name>
</gene>